<evidence type="ECO:0000313" key="8">
    <source>
        <dbReference type="EMBL" id="UFW91784.1"/>
    </source>
</evidence>
<dbReference type="Pfam" id="PF02518">
    <property type="entry name" value="HATPase_c"/>
    <property type="match status" value="1"/>
</dbReference>
<reference evidence="8" key="1">
    <citation type="submission" date="2021-11" db="EMBL/GenBank/DDBJ databases">
        <title>Australian commercial rhizobial inoculants.</title>
        <authorList>
            <person name="Kohlmeier M.G."/>
            <person name="O'Hara G.W."/>
            <person name="Colombi E."/>
            <person name="Ramsay J.P."/>
            <person name="Terpolilli J."/>
        </authorList>
    </citation>
    <scope>NUCLEOTIDE SEQUENCE</scope>
    <source>
        <strain evidence="8">CC829</strain>
        <plasmid evidence="8">pCC829_1</plasmid>
    </source>
</reference>
<dbReference type="PRINTS" id="PR00344">
    <property type="entry name" value="BCTRLSENSOR"/>
</dbReference>
<keyword evidence="8" id="KW-0614">Plasmid</keyword>
<dbReference type="InterPro" id="IPR036097">
    <property type="entry name" value="HisK_dim/P_sf"/>
</dbReference>
<dbReference type="SMART" id="SM00388">
    <property type="entry name" value="HisKA"/>
    <property type="match status" value="1"/>
</dbReference>
<sequence>MIILGLSVLLTWLSWRAINPQAELFDQALSELEHFGLIQNALYRDVFTVRTGLLRNYDRLVTEIDASHGAVARLRTSASFNSATSERVDRLAASVEQQEQLIEVFKRQNAALHNSLSFFSRLGVNADLRELDIEIGAASAAILYLTLDTSSSAVNEAAKRLDRLETQAARTGHTAEVEPFLAHGRLLQRLLPSIDTILKEMMTLPRKVDQDQLRDMILVRQLASRKEARLYRTLLYIASLSLVAFLVHLGIRLRSRTNALKRRADLEHLLLEISMNFINAMPERIDVEIERAVALFAERIGCDRAYLLVSGSTRHSYLWQRPRRDFPAGWPDTAAHLAVQMGAEQDGAVHVAHVSRLPAGLNKSTLDGVGISGWACAMSIDRQGRLIALGVDVIGQDCHLFEVGELVLLRMALDTFIHATNRRSIEEERVRLRRRLQQSARMEVIGTFASGIAHNFNNILGGILGHTEVMEELARGAAIESHVGGIRRSAERARDLISQILAFGRCREIRRNPISIAELVKETIALLRVSLPSRVELVIVDCPDSVTVDGEGAQLQQVLMNLCHNAANAIAHAGRIEVVMELCKELEGISLSHDKIESGQYVRISVIDTGKGMEAAVLDRLFEPFFTTRPEGNGLGLATAREIVRDHGGGINVQSRQGEGSRFDVWLPLATAVQPAEPDLAAHPLGAGEVVMLVATDSDRLLGDEERLAALGYEAVGYMTAEAAREAVEVSPGRFDFVILGQLGSLTKSLELATDLHRSLPSIPIVLATRGSSEIGAETLVAAGIADVVRWPIVVEEIATALSQFSKKGESTSSVWSQTATFESSSRATAE</sequence>
<dbReference type="InterPro" id="IPR036890">
    <property type="entry name" value="HATPase_C_sf"/>
</dbReference>
<accession>A0ABY3R0H8</accession>
<keyword evidence="3" id="KW-0597">Phosphoprotein</keyword>
<dbReference type="InterPro" id="IPR001789">
    <property type="entry name" value="Sig_transdc_resp-reg_receiver"/>
</dbReference>
<evidence type="ECO:0000256" key="2">
    <source>
        <dbReference type="ARBA" id="ARBA00012438"/>
    </source>
</evidence>
<dbReference type="InterPro" id="IPR045812">
    <property type="entry name" value="DAHL"/>
</dbReference>
<feature type="coiled-coil region" evidence="5">
    <location>
        <begin position="88"/>
        <end position="115"/>
    </location>
</feature>
<dbReference type="SUPFAM" id="SSF52172">
    <property type="entry name" value="CheY-like"/>
    <property type="match status" value="1"/>
</dbReference>
<dbReference type="NCBIfam" id="NF010411">
    <property type="entry name" value="PRK13837.1"/>
    <property type="match status" value="1"/>
</dbReference>
<evidence type="ECO:0000259" key="6">
    <source>
        <dbReference type="PROSITE" id="PS50109"/>
    </source>
</evidence>
<evidence type="ECO:0000259" key="7">
    <source>
        <dbReference type="PROSITE" id="PS50110"/>
    </source>
</evidence>
<dbReference type="InterPro" id="IPR003661">
    <property type="entry name" value="HisK_dim/P_dom"/>
</dbReference>
<dbReference type="PROSITE" id="PS50110">
    <property type="entry name" value="RESPONSE_REGULATORY"/>
    <property type="match status" value="1"/>
</dbReference>
<evidence type="ECO:0000256" key="3">
    <source>
        <dbReference type="ARBA" id="ARBA00022553"/>
    </source>
</evidence>
<dbReference type="EC" id="2.7.13.3" evidence="2"/>
<keyword evidence="9" id="KW-1185">Reference proteome</keyword>
<dbReference type="InterPro" id="IPR003594">
    <property type="entry name" value="HATPase_dom"/>
</dbReference>
<dbReference type="Pfam" id="PF00512">
    <property type="entry name" value="HisKA"/>
    <property type="match status" value="1"/>
</dbReference>
<geneLocation type="plasmid" evidence="8 9">
    <name>pCC829_1</name>
</geneLocation>
<dbReference type="SMART" id="SM00387">
    <property type="entry name" value="HATPase_c"/>
    <property type="match status" value="1"/>
</dbReference>
<gene>
    <name evidence="8" type="ORF">BjapCC829_45930</name>
</gene>
<comment type="caution">
    <text evidence="4">Lacks conserved residue(s) required for the propagation of feature annotation.</text>
</comment>
<feature type="domain" description="Response regulatory" evidence="7">
    <location>
        <begin position="690"/>
        <end position="806"/>
    </location>
</feature>
<keyword evidence="5" id="KW-0175">Coiled coil</keyword>
<feature type="domain" description="Histidine kinase" evidence="6">
    <location>
        <begin position="451"/>
        <end position="671"/>
    </location>
</feature>
<evidence type="ECO:0000256" key="4">
    <source>
        <dbReference type="PROSITE-ProRule" id="PRU00169"/>
    </source>
</evidence>
<dbReference type="PANTHER" id="PTHR43065">
    <property type="entry name" value="SENSOR HISTIDINE KINASE"/>
    <property type="match status" value="1"/>
</dbReference>
<dbReference type="PROSITE" id="PS50109">
    <property type="entry name" value="HIS_KIN"/>
    <property type="match status" value="1"/>
</dbReference>
<comment type="catalytic activity">
    <reaction evidence="1">
        <text>ATP + protein L-histidine = ADP + protein N-phospho-L-histidine.</text>
        <dbReference type="EC" id="2.7.13.3"/>
    </reaction>
</comment>
<organism evidence="8 9">
    <name type="scientific">Bradyrhizobium barranii</name>
    <dbReference type="NCBI Taxonomy" id="2992140"/>
    <lineage>
        <taxon>Bacteria</taxon>
        <taxon>Pseudomonadati</taxon>
        <taxon>Pseudomonadota</taxon>
        <taxon>Alphaproteobacteria</taxon>
        <taxon>Hyphomicrobiales</taxon>
        <taxon>Nitrobacteraceae</taxon>
        <taxon>Bradyrhizobium</taxon>
    </lineage>
</organism>
<evidence type="ECO:0000313" key="9">
    <source>
        <dbReference type="Proteomes" id="UP001430990"/>
    </source>
</evidence>
<dbReference type="PANTHER" id="PTHR43065:SF42">
    <property type="entry name" value="TWO-COMPONENT SENSOR PPRA"/>
    <property type="match status" value="1"/>
</dbReference>
<dbReference type="CDD" id="cd00082">
    <property type="entry name" value="HisKA"/>
    <property type="match status" value="1"/>
</dbReference>
<dbReference type="InterPro" id="IPR004358">
    <property type="entry name" value="Sig_transdc_His_kin-like_C"/>
</dbReference>
<dbReference type="EMBL" id="CP088101">
    <property type="protein sequence ID" value="UFW91784.1"/>
    <property type="molecule type" value="Genomic_DNA"/>
</dbReference>
<dbReference type="SUPFAM" id="SSF47384">
    <property type="entry name" value="Homodimeric domain of signal transducing histidine kinase"/>
    <property type="match status" value="1"/>
</dbReference>
<dbReference type="InterPro" id="IPR005467">
    <property type="entry name" value="His_kinase_dom"/>
</dbReference>
<dbReference type="RefSeq" id="WP_231145680.1">
    <property type="nucleotide sequence ID" value="NZ_CP088101.1"/>
</dbReference>
<dbReference type="Proteomes" id="UP001430990">
    <property type="component" value="Plasmid pCC829_1"/>
</dbReference>
<dbReference type="Gene3D" id="3.30.565.10">
    <property type="entry name" value="Histidine kinase-like ATPase, C-terminal domain"/>
    <property type="match status" value="1"/>
</dbReference>
<name>A0ABY3R0H8_9BRAD</name>
<dbReference type="Gene3D" id="3.40.50.2300">
    <property type="match status" value="1"/>
</dbReference>
<dbReference type="InterPro" id="IPR011006">
    <property type="entry name" value="CheY-like_superfamily"/>
</dbReference>
<evidence type="ECO:0000256" key="1">
    <source>
        <dbReference type="ARBA" id="ARBA00000085"/>
    </source>
</evidence>
<dbReference type="SUPFAM" id="SSF55874">
    <property type="entry name" value="ATPase domain of HSP90 chaperone/DNA topoisomerase II/histidine kinase"/>
    <property type="match status" value="1"/>
</dbReference>
<proteinExistence type="predicted"/>
<evidence type="ECO:0000256" key="5">
    <source>
        <dbReference type="SAM" id="Coils"/>
    </source>
</evidence>
<dbReference type="Pfam" id="PF19443">
    <property type="entry name" value="DAHL"/>
    <property type="match status" value="1"/>
</dbReference>
<protein>
    <recommendedName>
        <fullName evidence="2">histidine kinase</fullName>
        <ecNumber evidence="2">2.7.13.3</ecNumber>
    </recommendedName>
</protein>
<dbReference type="Gene3D" id="1.10.287.130">
    <property type="match status" value="1"/>
</dbReference>